<sequence>MKRLSICCSFRLLDLPRWVDLFRYCFLFVVLWLGCPELATAQLPFFLRVARQPENLVPVSGNASPSKTGLAVSKEGANFSSQPPGVAPWVVFSDRNNNNTFRNSNGTIPFRKLGFMEAFYVLKERNGYLKLIKYDPALPIGNKFSRRVITDRKSVVYYGWAPKSRFLLANQSIRSDDQRRAQVFSAVLAQPALLANPERYFSNDSVRLFADPSQQTSAKPKMRLYELAYVYKVSETRRQVLIGRASWFPIDSVKQILLGWAPIEVLQTVGQRLFIETDTVNKQPQPIPLYRSLTAATQGRKDSTVLSSSFSAVSWNQLGTKYPVLSQHKSPKDSQMVVQTNALTPLLIKRQVPVLNVNGQPIAGQLLTNILARNSRYNLIYVIEGSSDMQPYWGELLNTIQFTLTQLSQDTARAINLQVGAVIYNDYQKTDDNKVRGNVGLTPLTSNYTTLLNELRKGSPPAKARSDPEAKSVRFGVGKALEQFAAHPNENNILVLVGINGDIQSIVDGILVPSALKSVECRLLAFQVYAASGDIANNFVLHSRELVLEIADKGSILKKNRLVRPDMVTPTNEFNHRLGDRNEYQLAYPERSMVPGWVLFPRKNQSLPFKELYAITDSLFQQVAHESQTVIAALESTFQRLEPLGDRVNPKLTPVYASTGLNLPANASTLTRLDAYPYMTRAYTPTVLKGGPRWKYIALLPLDEYDGIGRWLDQLCGDDIDPAVYFDRMRLHHRYRQTLSEVGLSSATTTTLDQLLNGFLDLPVANPLFKRIVISQLNNRKQVSDALLTQVLYLMRERRDYFRRIPTFRNSRFMSNGRTYYWISEDLFK</sequence>
<keyword evidence="7" id="KW-1185">Reference proteome</keyword>
<feature type="domain" description="Type VI secretion system TssR-like second" evidence="3">
    <location>
        <begin position="188"/>
        <end position="267"/>
    </location>
</feature>
<gene>
    <name evidence="6" type="primary">tssR</name>
    <name evidence="6" type="ORF">ACFS25_14330</name>
</gene>
<dbReference type="RefSeq" id="WP_381501996.1">
    <property type="nucleotide sequence ID" value="NZ_JBHUOM010000008.1"/>
</dbReference>
<dbReference type="InterPro" id="IPR040530">
    <property type="entry name" value="T6SS_TssR-like_N"/>
</dbReference>
<organism evidence="6 7">
    <name type="scientific">Spirosoma flavum</name>
    <dbReference type="NCBI Taxonomy" id="2048557"/>
    <lineage>
        <taxon>Bacteria</taxon>
        <taxon>Pseudomonadati</taxon>
        <taxon>Bacteroidota</taxon>
        <taxon>Cytophagia</taxon>
        <taxon>Cytophagales</taxon>
        <taxon>Cytophagaceae</taxon>
        <taxon>Spirosoma</taxon>
    </lineage>
</organism>
<protein>
    <submittedName>
        <fullName evidence="6">Type VI secretion system protein TssR domain-containing protein</fullName>
    </submittedName>
</protein>
<comment type="caution">
    <text evidence="6">The sequence shown here is derived from an EMBL/GenBank/DDBJ whole genome shotgun (WGS) entry which is preliminary data.</text>
</comment>
<dbReference type="PROSITE" id="PS51257">
    <property type="entry name" value="PROKAR_LIPOPROTEIN"/>
    <property type="match status" value="1"/>
</dbReference>
<keyword evidence="1" id="KW-0812">Transmembrane</keyword>
<dbReference type="InterPro" id="IPR049360">
    <property type="entry name" value="T6SS_TssR-like_VWA"/>
</dbReference>
<feature type="domain" description="Type VI secretion system TssR-like N-terminal barrel" evidence="2">
    <location>
        <begin position="86"/>
        <end position="168"/>
    </location>
</feature>
<evidence type="ECO:0000259" key="2">
    <source>
        <dbReference type="Pfam" id="PF17643"/>
    </source>
</evidence>
<dbReference type="Pfam" id="PF20780">
    <property type="entry name" value="TssR_M"/>
    <property type="match status" value="1"/>
</dbReference>
<proteinExistence type="predicted"/>
<feature type="domain" description="Type VI secretion system TssR-like C-terminal" evidence="4">
    <location>
        <begin position="749"/>
        <end position="828"/>
    </location>
</feature>
<reference evidence="7" key="1">
    <citation type="journal article" date="2019" name="Int. J. Syst. Evol. Microbiol.">
        <title>The Global Catalogue of Microorganisms (GCM) 10K type strain sequencing project: providing services to taxonomists for standard genome sequencing and annotation.</title>
        <authorList>
            <consortium name="The Broad Institute Genomics Platform"/>
            <consortium name="The Broad Institute Genome Sequencing Center for Infectious Disease"/>
            <person name="Wu L."/>
            <person name="Ma J."/>
        </authorList>
    </citation>
    <scope>NUCLEOTIDE SEQUENCE [LARGE SCALE GENOMIC DNA]</scope>
    <source>
        <strain evidence="7">KCTC 52490</strain>
    </source>
</reference>
<feature type="domain" description="Type VI secretion system TssR-like VWA" evidence="5">
    <location>
        <begin position="332"/>
        <end position="639"/>
    </location>
</feature>
<evidence type="ECO:0000259" key="4">
    <source>
        <dbReference type="Pfam" id="PF20781"/>
    </source>
</evidence>
<dbReference type="Pfam" id="PF17643">
    <property type="entry name" value="TssR"/>
    <property type="match status" value="1"/>
</dbReference>
<evidence type="ECO:0000313" key="6">
    <source>
        <dbReference type="EMBL" id="MFD2934969.1"/>
    </source>
</evidence>
<name>A0ABW6ALN1_9BACT</name>
<dbReference type="Pfam" id="PF20782">
    <property type="entry name" value="TssR_VWA"/>
    <property type="match status" value="1"/>
</dbReference>
<dbReference type="Proteomes" id="UP001597512">
    <property type="component" value="Unassembled WGS sequence"/>
</dbReference>
<keyword evidence="1" id="KW-0472">Membrane</keyword>
<evidence type="ECO:0000259" key="3">
    <source>
        <dbReference type="Pfam" id="PF20780"/>
    </source>
</evidence>
<dbReference type="EMBL" id="JBHUOM010000008">
    <property type="protein sequence ID" value="MFD2934969.1"/>
    <property type="molecule type" value="Genomic_DNA"/>
</dbReference>
<keyword evidence="1" id="KW-1133">Transmembrane helix</keyword>
<accession>A0ABW6ALN1</accession>
<evidence type="ECO:0000256" key="1">
    <source>
        <dbReference type="SAM" id="Phobius"/>
    </source>
</evidence>
<evidence type="ECO:0000259" key="5">
    <source>
        <dbReference type="Pfam" id="PF20782"/>
    </source>
</evidence>
<dbReference type="InterPro" id="IPR049359">
    <property type="entry name" value="T6SS_TssR-like_dom_2"/>
</dbReference>
<feature type="transmembrane region" description="Helical" evidence="1">
    <location>
        <begin position="21"/>
        <end position="47"/>
    </location>
</feature>
<dbReference type="Pfam" id="PF20781">
    <property type="entry name" value="TssR_C"/>
    <property type="match status" value="1"/>
</dbReference>
<dbReference type="InterPro" id="IPR049358">
    <property type="entry name" value="T6SS_TssR-like_C"/>
</dbReference>
<evidence type="ECO:0000313" key="7">
    <source>
        <dbReference type="Proteomes" id="UP001597512"/>
    </source>
</evidence>